<organism evidence="1 2">
    <name type="scientific">Phytophthora citrophthora</name>
    <dbReference type="NCBI Taxonomy" id="4793"/>
    <lineage>
        <taxon>Eukaryota</taxon>
        <taxon>Sar</taxon>
        <taxon>Stramenopiles</taxon>
        <taxon>Oomycota</taxon>
        <taxon>Peronosporomycetes</taxon>
        <taxon>Peronosporales</taxon>
        <taxon>Peronosporaceae</taxon>
        <taxon>Phytophthora</taxon>
    </lineage>
</organism>
<protein>
    <submittedName>
        <fullName evidence="1">Uncharacterized protein</fullName>
    </submittedName>
</protein>
<dbReference type="EMBL" id="JASMQC010000011">
    <property type="protein sequence ID" value="KAK1941653.1"/>
    <property type="molecule type" value="Genomic_DNA"/>
</dbReference>
<accession>A0AAD9GNX0</accession>
<reference evidence="1" key="1">
    <citation type="submission" date="2023-08" db="EMBL/GenBank/DDBJ databases">
        <title>Reference Genome Resource for the Citrus Pathogen Phytophthora citrophthora.</title>
        <authorList>
            <person name="Moller H."/>
            <person name="Coetzee B."/>
            <person name="Rose L.J."/>
            <person name="Van Niekerk J.M."/>
        </authorList>
    </citation>
    <scope>NUCLEOTIDE SEQUENCE</scope>
    <source>
        <strain evidence="1">STE-U-9442</strain>
    </source>
</reference>
<evidence type="ECO:0000313" key="2">
    <source>
        <dbReference type="Proteomes" id="UP001259832"/>
    </source>
</evidence>
<comment type="caution">
    <text evidence="1">The sequence shown here is derived from an EMBL/GenBank/DDBJ whole genome shotgun (WGS) entry which is preliminary data.</text>
</comment>
<name>A0AAD9GNX0_9STRA</name>
<sequence>MDGIVETPRTNALMAIAGRMSVMCKPVRVQVLSGWVMVSPLKSYSLSPRTLQLKAMAKTLQRNAVDARAAADSDIYRRFLEDLQDCFETPESKDAREVVVLMLAMCEWPKEEPLQLRGMVGDLQKIVSDWVMSRTIRFWTFQPWLAAMLSSKSEALANTYVSELFKTGLLQPWEREFAERVGTLALQTEVAEVLKVALAKLEPHLQQIYFSTPESKDAREVVVLMLAMCEWPKEEPLQLRGMVGDLQKIVSDWVMSRTIRFWTFQPWLAAMLSSKSEALANTYVSELFKTGLLQPWEREFAERVGTLALQTEVAEVLKVALAKLEPHLQQIYFSVDSTP</sequence>
<proteinExistence type="predicted"/>
<gene>
    <name evidence="1" type="ORF">P3T76_006717</name>
</gene>
<keyword evidence="2" id="KW-1185">Reference proteome</keyword>
<evidence type="ECO:0000313" key="1">
    <source>
        <dbReference type="EMBL" id="KAK1941653.1"/>
    </source>
</evidence>
<dbReference type="Proteomes" id="UP001259832">
    <property type="component" value="Unassembled WGS sequence"/>
</dbReference>
<dbReference type="AlphaFoldDB" id="A0AAD9GNX0"/>